<name>A0A6C0DYK0_9ZZZZ</name>
<accession>A0A6C0DYK0</accession>
<dbReference type="AlphaFoldDB" id="A0A6C0DYK0"/>
<proteinExistence type="predicted"/>
<reference evidence="1" key="1">
    <citation type="journal article" date="2020" name="Nature">
        <title>Giant virus diversity and host interactions through global metagenomics.</title>
        <authorList>
            <person name="Schulz F."/>
            <person name="Roux S."/>
            <person name="Paez-Espino D."/>
            <person name="Jungbluth S."/>
            <person name="Walsh D.A."/>
            <person name="Denef V.J."/>
            <person name="McMahon K.D."/>
            <person name="Konstantinidis K.T."/>
            <person name="Eloe-Fadrosh E.A."/>
            <person name="Kyrpides N.C."/>
            <person name="Woyke T."/>
        </authorList>
    </citation>
    <scope>NUCLEOTIDE SEQUENCE</scope>
    <source>
        <strain evidence="1">GVMAG-M-3300023174-75</strain>
    </source>
</reference>
<evidence type="ECO:0000313" key="1">
    <source>
        <dbReference type="EMBL" id="QHT21139.1"/>
    </source>
</evidence>
<dbReference type="EMBL" id="MN739686">
    <property type="protein sequence ID" value="QHT21139.1"/>
    <property type="molecule type" value="Genomic_DNA"/>
</dbReference>
<protein>
    <submittedName>
        <fullName evidence="1">Uncharacterized protein</fullName>
    </submittedName>
</protein>
<sequence>MGNFCSFMKKKINNESIMQSNINLPFITFDIHTTNSNDAEIYKCDEKDIPSYSQV</sequence>
<organism evidence="1">
    <name type="scientific">viral metagenome</name>
    <dbReference type="NCBI Taxonomy" id="1070528"/>
    <lineage>
        <taxon>unclassified sequences</taxon>
        <taxon>metagenomes</taxon>
        <taxon>organismal metagenomes</taxon>
    </lineage>
</organism>